<sequence>MVQKGVKSVQLDNGLTLTMEDISRRISEDAFVVKALVSIDFEITEEDAQSVGLSLAELREALGSSRGRFEKVLERNFINEANKEAVYEGLTRSYLHTNLAYLSHADLQKGVIRRRLVEKRGRYWNYGA</sequence>
<dbReference type="Proteomes" id="UP001320148">
    <property type="component" value="Chromosome"/>
</dbReference>
<evidence type="ECO:0000313" key="1">
    <source>
        <dbReference type="EMBL" id="BCS98158.1"/>
    </source>
</evidence>
<gene>
    <name evidence="1" type="ORF">DSLASN_37900</name>
</gene>
<organism evidence="1 2">
    <name type="scientific">Desulfoluna limicola</name>
    <dbReference type="NCBI Taxonomy" id="2810562"/>
    <lineage>
        <taxon>Bacteria</taxon>
        <taxon>Pseudomonadati</taxon>
        <taxon>Thermodesulfobacteriota</taxon>
        <taxon>Desulfobacteria</taxon>
        <taxon>Desulfobacterales</taxon>
        <taxon>Desulfolunaceae</taxon>
        <taxon>Desulfoluna</taxon>
    </lineage>
</organism>
<name>A0ABM7PL76_9BACT</name>
<dbReference type="EMBL" id="AP024488">
    <property type="protein sequence ID" value="BCS98158.1"/>
    <property type="molecule type" value="Genomic_DNA"/>
</dbReference>
<accession>A0ABM7PL76</accession>
<reference evidence="1 2" key="1">
    <citation type="submission" date="2021-02" db="EMBL/GenBank/DDBJ databases">
        <title>Complete genome of Desulfoluna sp. strain ASN36.</title>
        <authorList>
            <person name="Takahashi A."/>
            <person name="Kojima H."/>
            <person name="Fukui M."/>
        </authorList>
    </citation>
    <scope>NUCLEOTIDE SEQUENCE [LARGE SCALE GENOMIC DNA]</scope>
    <source>
        <strain evidence="1 2">ASN36</strain>
    </source>
</reference>
<dbReference type="RefSeq" id="WP_236889568.1">
    <property type="nucleotide sequence ID" value="NZ_AP024488.1"/>
</dbReference>
<proteinExistence type="predicted"/>
<protein>
    <submittedName>
        <fullName evidence="1">Uncharacterized protein</fullName>
    </submittedName>
</protein>
<keyword evidence="2" id="KW-1185">Reference proteome</keyword>
<evidence type="ECO:0000313" key="2">
    <source>
        <dbReference type="Proteomes" id="UP001320148"/>
    </source>
</evidence>